<accession>A0A4S9APV2</accession>
<sequence length="323" mass="37370">MTTVTSSFNVQQTCTQVLSRQWAHPEQELRQARILLKDRPFEYEYPRAMLKVSLHLPAPAVLPKWVENYPLRLKWDQHNGVPGSNHEMSIVTAHRAYPNRDIAVLTFTLPMAVWEHLQHSETSQNISLISLVAEPDVVGDTQLTHLLVRAARRVNEGSILGSQLEEDLERARRAGADGLETLVPRNFSMPLVIFSVRLRTDKYREVKYIPNACDVDMQAWLNRDTTFSWAGLEPKCQEIHLKFISETPCDGGSEVTYAITKRYWPYLEATSEVYRFVRYLNKREYRELSPHCFLSPSPPPEPQSNEQQETQTSVLIRKRARKR</sequence>
<dbReference type="Proteomes" id="UP000304928">
    <property type="component" value="Unassembled WGS sequence"/>
</dbReference>
<gene>
    <name evidence="2" type="ORF">D6D15_10511</name>
</gene>
<protein>
    <submittedName>
        <fullName evidence="2">Uncharacterized protein</fullName>
    </submittedName>
</protein>
<feature type="compositionally biased region" description="Low complexity" evidence="1">
    <location>
        <begin position="303"/>
        <end position="313"/>
    </location>
</feature>
<feature type="region of interest" description="Disordered" evidence="1">
    <location>
        <begin position="294"/>
        <end position="323"/>
    </location>
</feature>
<evidence type="ECO:0000256" key="1">
    <source>
        <dbReference type="SAM" id="MobiDB-lite"/>
    </source>
</evidence>
<reference evidence="2 3" key="1">
    <citation type="submission" date="2018-10" db="EMBL/GenBank/DDBJ databases">
        <title>Fifty Aureobasidium pullulans genomes reveal a recombining polyextremotolerant generalist.</title>
        <authorList>
            <person name="Gostincar C."/>
            <person name="Turk M."/>
            <person name="Zajc J."/>
            <person name="Gunde-Cimerman N."/>
        </authorList>
    </citation>
    <scope>NUCLEOTIDE SEQUENCE [LARGE SCALE GENOMIC DNA]</scope>
    <source>
        <strain evidence="2 3">EXF-10507</strain>
    </source>
</reference>
<comment type="caution">
    <text evidence="2">The sequence shown here is derived from an EMBL/GenBank/DDBJ whole genome shotgun (WGS) entry which is preliminary data.</text>
</comment>
<evidence type="ECO:0000313" key="2">
    <source>
        <dbReference type="EMBL" id="THW81824.1"/>
    </source>
</evidence>
<dbReference type="AlphaFoldDB" id="A0A4S9APV2"/>
<organism evidence="2 3">
    <name type="scientific">Aureobasidium pullulans</name>
    <name type="common">Black yeast</name>
    <name type="synonym">Pullularia pullulans</name>
    <dbReference type="NCBI Taxonomy" id="5580"/>
    <lineage>
        <taxon>Eukaryota</taxon>
        <taxon>Fungi</taxon>
        <taxon>Dikarya</taxon>
        <taxon>Ascomycota</taxon>
        <taxon>Pezizomycotina</taxon>
        <taxon>Dothideomycetes</taxon>
        <taxon>Dothideomycetidae</taxon>
        <taxon>Dothideales</taxon>
        <taxon>Saccotheciaceae</taxon>
        <taxon>Aureobasidium</taxon>
    </lineage>
</organism>
<name>A0A4S9APV2_AURPU</name>
<evidence type="ECO:0000313" key="3">
    <source>
        <dbReference type="Proteomes" id="UP000304928"/>
    </source>
</evidence>
<dbReference type="EMBL" id="QZAR01000432">
    <property type="protein sequence ID" value="THW81824.1"/>
    <property type="molecule type" value="Genomic_DNA"/>
</dbReference>
<proteinExistence type="predicted"/>